<name>A0A289GD09_VIBAN</name>
<accession>A0A289GD09</accession>
<dbReference type="EMBL" id="CP034672">
    <property type="protein sequence ID" value="AZS23849.1"/>
    <property type="molecule type" value="Genomic_DNA"/>
</dbReference>
<dbReference type="Pfam" id="PF09084">
    <property type="entry name" value="NMT1"/>
    <property type="match status" value="1"/>
</dbReference>
<dbReference type="Proteomes" id="UP000256923">
    <property type="component" value="Chromosome 1"/>
</dbReference>
<keyword evidence="3" id="KW-0732">Signal</keyword>
<protein>
    <submittedName>
        <fullName evidence="5">ABC transporter substrate-binding protein</fullName>
    </submittedName>
</protein>
<dbReference type="SUPFAM" id="SSF53850">
    <property type="entry name" value="Periplasmic binding protein-like II"/>
    <property type="match status" value="1"/>
</dbReference>
<dbReference type="InterPro" id="IPR015168">
    <property type="entry name" value="SsuA/THI5"/>
</dbReference>
<feature type="domain" description="SsuA/THI5-like" evidence="4">
    <location>
        <begin position="61"/>
        <end position="267"/>
    </location>
</feature>
<evidence type="ECO:0000313" key="5">
    <source>
        <dbReference type="EMBL" id="AZS23849.1"/>
    </source>
</evidence>
<dbReference type="GO" id="GO:0042918">
    <property type="term" value="P:alkanesulfonate transmembrane transport"/>
    <property type="evidence" value="ECO:0007669"/>
    <property type="project" value="TreeGrafter"/>
</dbReference>
<comment type="similarity">
    <text evidence="2">Belongs to the bacterial solute-binding protein SsuA/TauA family.</text>
</comment>
<sequence>MAMVTKKHKAQTFHKVAVAIVVLVVTIAIFNRQLGHFYDASRVEERKAVKIAVSQTPLSSSFIIADSLGFFEQQGVNVELVPCSGGVACSQALFSGNVDYATASESVVMFKLFQRNDFALLTSFVESDNDLKLLTLERLGIVNLSDLEGKKVGIVKASASEFYFDSLLIASDLKEMAVEKVYLPPEALNDSLFSSQVDAISVWEPYGYKTETSAPSDVLNLGLSGIYHLSFNLLSMKATVEEAHDEIVAILRALKEANEWINLNPEQSREVIAQALNIPLPQLEWSWNDYVFRLSLGNALLSNLQLQARWAIEAGMVTGDKPDFRTVLASKPIEEVLRTKVSIK</sequence>
<organism evidence="5 6">
    <name type="scientific">Vibrio anguillarum</name>
    <name type="common">Listonella anguillarum</name>
    <dbReference type="NCBI Taxonomy" id="55601"/>
    <lineage>
        <taxon>Bacteria</taxon>
        <taxon>Pseudomonadati</taxon>
        <taxon>Pseudomonadota</taxon>
        <taxon>Gammaproteobacteria</taxon>
        <taxon>Vibrionales</taxon>
        <taxon>Vibrionaceae</taxon>
        <taxon>Vibrio</taxon>
    </lineage>
</organism>
<evidence type="ECO:0000256" key="2">
    <source>
        <dbReference type="ARBA" id="ARBA00010742"/>
    </source>
</evidence>
<evidence type="ECO:0000256" key="3">
    <source>
        <dbReference type="ARBA" id="ARBA00022729"/>
    </source>
</evidence>
<dbReference type="GO" id="GO:0042597">
    <property type="term" value="C:periplasmic space"/>
    <property type="evidence" value="ECO:0007669"/>
    <property type="project" value="UniProtKB-SubCell"/>
</dbReference>
<proteinExistence type="inferred from homology"/>
<dbReference type="PANTHER" id="PTHR30024">
    <property type="entry name" value="ALIPHATIC SULFONATES-BINDING PROTEIN-RELATED"/>
    <property type="match status" value="1"/>
</dbReference>
<evidence type="ECO:0000256" key="1">
    <source>
        <dbReference type="ARBA" id="ARBA00004418"/>
    </source>
</evidence>
<evidence type="ECO:0000313" key="6">
    <source>
        <dbReference type="Proteomes" id="UP000256923"/>
    </source>
</evidence>
<gene>
    <name evidence="5" type="ORF">DYL72_01455</name>
</gene>
<reference evidence="5 6" key="1">
    <citation type="submission" date="2018-12" db="EMBL/GenBank/DDBJ databases">
        <title>Characterization and Draft Genome of Vibrio anguillarum J360 Marine Pathogen Isolated from an Outbreak in Lumpfish (Cyclopterus lumpus).</title>
        <authorList>
            <person name="Vasquez J.I."/>
            <person name="Cao T."/>
            <person name="Chakraborty S."/>
            <person name="Gnanagobal H."/>
            <person name="Wescot J."/>
            <person name="Boyce D."/>
            <person name="Santander J."/>
        </authorList>
    </citation>
    <scope>NUCLEOTIDE SEQUENCE [LARGE SCALE GENOMIC DNA]</scope>
    <source>
        <strain evidence="5 6">J360</strain>
    </source>
</reference>
<dbReference type="RefSeq" id="WP_019283301.1">
    <property type="nucleotide sequence ID" value="NZ_CP023054.1"/>
</dbReference>
<dbReference type="Gene3D" id="3.40.190.10">
    <property type="entry name" value="Periplasmic binding protein-like II"/>
    <property type="match status" value="3"/>
</dbReference>
<dbReference type="PANTHER" id="PTHR30024:SF47">
    <property type="entry name" value="TAURINE-BINDING PERIPLASMIC PROTEIN"/>
    <property type="match status" value="1"/>
</dbReference>
<comment type="subcellular location">
    <subcellularLocation>
        <location evidence="1">Periplasm</location>
    </subcellularLocation>
</comment>
<evidence type="ECO:0000259" key="4">
    <source>
        <dbReference type="Pfam" id="PF09084"/>
    </source>
</evidence>
<dbReference type="AlphaFoldDB" id="A0A289GD09"/>